<dbReference type="PANTHER" id="PTHR35446:SF2">
    <property type="entry name" value="CARBOXYMUCONOLACTONE DECARBOXYLASE-LIKE DOMAIN-CONTAINING PROTEIN"/>
    <property type="match status" value="1"/>
</dbReference>
<dbReference type="SUPFAM" id="SSF69118">
    <property type="entry name" value="AhpD-like"/>
    <property type="match status" value="1"/>
</dbReference>
<dbReference type="Pfam" id="PF02627">
    <property type="entry name" value="CMD"/>
    <property type="match status" value="1"/>
</dbReference>
<feature type="domain" description="Carboxymuconolactone decarboxylase-like" evidence="1">
    <location>
        <begin position="15"/>
        <end position="97"/>
    </location>
</feature>
<dbReference type="InterPro" id="IPR003779">
    <property type="entry name" value="CMD-like"/>
</dbReference>
<keyword evidence="2" id="KW-0575">Peroxidase</keyword>
<dbReference type="InterPro" id="IPR004675">
    <property type="entry name" value="AhpD_core"/>
</dbReference>
<dbReference type="OrthoDB" id="9801997at2"/>
<evidence type="ECO:0000259" key="1">
    <source>
        <dbReference type="Pfam" id="PF02627"/>
    </source>
</evidence>
<organism evidence="2 3">
    <name type="scientific">Paremcibacter congregatus</name>
    <dbReference type="NCBI Taxonomy" id="2043170"/>
    <lineage>
        <taxon>Bacteria</taxon>
        <taxon>Pseudomonadati</taxon>
        <taxon>Pseudomonadota</taxon>
        <taxon>Alphaproteobacteria</taxon>
        <taxon>Emcibacterales</taxon>
        <taxon>Emcibacteraceae</taxon>
        <taxon>Paremcibacter</taxon>
    </lineage>
</organism>
<dbReference type="AlphaFoldDB" id="A0A2G4YNJ3"/>
<dbReference type="NCBIfam" id="TIGR00778">
    <property type="entry name" value="ahpD_dom"/>
    <property type="match status" value="1"/>
</dbReference>
<dbReference type="RefSeq" id="WP_099474974.1">
    <property type="nucleotide sequence ID" value="NZ_CP041025.1"/>
</dbReference>
<gene>
    <name evidence="2" type="ORF">CRD36_16135</name>
</gene>
<sequence>MSDSEYEIKYEIEIPDVLQALGAVEGAIAEHSVDRKLLHLVKLRASQINQCGYCIKLHTKEARQDGESNERLDRVIAWRHVDDFSDSEKTAFEWTEALTQLDKNTDYETLRRTLKMYFTDSEISILTAIITMINLWNRFQISKH</sequence>
<name>A0A2G4YNJ3_9PROT</name>
<dbReference type="GO" id="GO:0051920">
    <property type="term" value="F:peroxiredoxin activity"/>
    <property type="evidence" value="ECO:0007669"/>
    <property type="project" value="InterPro"/>
</dbReference>
<dbReference type="InParanoid" id="A0A2G4YNJ3"/>
<keyword evidence="2" id="KW-0560">Oxidoreductase</keyword>
<dbReference type="Gene3D" id="1.20.1290.10">
    <property type="entry name" value="AhpD-like"/>
    <property type="match status" value="1"/>
</dbReference>
<dbReference type="InterPro" id="IPR029032">
    <property type="entry name" value="AhpD-like"/>
</dbReference>
<comment type="caution">
    <text evidence="2">The sequence shown here is derived from an EMBL/GenBank/DDBJ whole genome shotgun (WGS) entry which is preliminary data.</text>
</comment>
<dbReference type="PANTHER" id="PTHR35446">
    <property type="entry name" value="SI:CH211-175M2.5"/>
    <property type="match status" value="1"/>
</dbReference>
<accession>A0A2G4YNJ3</accession>
<dbReference type="Proteomes" id="UP000229730">
    <property type="component" value="Unassembled WGS sequence"/>
</dbReference>
<evidence type="ECO:0000313" key="2">
    <source>
        <dbReference type="EMBL" id="PHZ83877.1"/>
    </source>
</evidence>
<dbReference type="EMBL" id="PDEM01000031">
    <property type="protein sequence ID" value="PHZ83877.1"/>
    <property type="molecule type" value="Genomic_DNA"/>
</dbReference>
<proteinExistence type="predicted"/>
<evidence type="ECO:0000313" key="3">
    <source>
        <dbReference type="Proteomes" id="UP000229730"/>
    </source>
</evidence>
<reference evidence="2 3" key="1">
    <citation type="submission" date="2017-10" db="EMBL/GenBank/DDBJ databases">
        <title>Frigbacter circumglobatus gen. nov. sp. nov., isolated from sediment cultured in situ.</title>
        <authorList>
            <person name="Zhao Z."/>
        </authorList>
    </citation>
    <scope>NUCLEOTIDE SEQUENCE [LARGE SCALE GENOMIC DNA]</scope>
    <source>
        <strain evidence="2 3">ZYL</strain>
    </source>
</reference>
<protein>
    <submittedName>
        <fullName evidence="2">Alkylhydroperoxidase</fullName>
    </submittedName>
</protein>
<keyword evidence="3" id="KW-1185">Reference proteome</keyword>
<dbReference type="FunCoup" id="A0A2G4YNJ3">
    <property type="interactions" value="40"/>
</dbReference>